<dbReference type="Pfam" id="PF13487">
    <property type="entry name" value="HD_5"/>
    <property type="match status" value="1"/>
</dbReference>
<dbReference type="PANTHER" id="PTHR43155:SF2">
    <property type="entry name" value="CYCLIC DI-GMP PHOSPHODIESTERASE PA4108"/>
    <property type="match status" value="1"/>
</dbReference>
<dbReference type="Proteomes" id="UP000050398">
    <property type="component" value="Unassembled WGS sequence"/>
</dbReference>
<comment type="caution">
    <text evidence="3">The sequence shown here is derived from an EMBL/GenBank/DDBJ whole genome shotgun (WGS) entry which is preliminary data.</text>
</comment>
<dbReference type="EMBL" id="LIXZ01000010">
    <property type="protein sequence ID" value="KPL58988.1"/>
    <property type="molecule type" value="Genomic_DNA"/>
</dbReference>
<dbReference type="InterPro" id="IPR006674">
    <property type="entry name" value="HD_domain"/>
</dbReference>
<dbReference type="InterPro" id="IPR006675">
    <property type="entry name" value="HDIG_dom"/>
</dbReference>
<dbReference type="PATRIC" id="fig|218284.4.peg.4483"/>
<dbReference type="OrthoDB" id="9759601at2"/>
<dbReference type="SMART" id="SM00471">
    <property type="entry name" value="HDc"/>
    <property type="match status" value="1"/>
</dbReference>
<evidence type="ECO:0000259" key="1">
    <source>
        <dbReference type="PROSITE" id="PS51831"/>
    </source>
</evidence>
<dbReference type="InterPro" id="IPR037522">
    <property type="entry name" value="HD_GYP_dom"/>
</dbReference>
<dbReference type="eggNOG" id="COG2206">
    <property type="taxonomic scope" value="Bacteria"/>
</dbReference>
<sequence>MRLISTRALKPGMVLATTVYNMRGQALIHDNVPITERMIYRLQELSIQYVYIEDSLSSGIHVKGTVSSKVRQEAVQNIEMAFNQLSTSKEKPSLLMIEDSASQLKQVIDVVLSEVKANHDLLTILTDVFTYDSYIFHHSFNVTLYTLSIGLELKLSQKQLEQLGVGAILHDIGKMLVPEEILLKPGKLTEDEFCEIKKHSEHGFEILRQLHSVSLIIAHCAYQHHERLDGSGYPRGIKGEDIHPFAKIIAVADVFDAMTSNRVYRKAMLPHQALEVLYAGSGSLFDPHVIEAFRSSVAMYPNGMIVELNDGRKGIVTDQNKGVTDRPLIRIIEEDDQELDSPYPLDLSKELDKVITGFDPDYEPQSLKIK</sequence>
<feature type="domain" description="HD" evidence="1">
    <location>
        <begin position="135"/>
        <end position="258"/>
    </location>
</feature>
<dbReference type="SUPFAM" id="SSF109604">
    <property type="entry name" value="HD-domain/PDEase-like"/>
    <property type="match status" value="1"/>
</dbReference>
<dbReference type="Gene3D" id="1.10.3210.10">
    <property type="entry name" value="Hypothetical protein af1432"/>
    <property type="match status" value="1"/>
</dbReference>
<keyword evidence="3" id="KW-0418">Kinase</keyword>
<dbReference type="GO" id="GO:0016301">
    <property type="term" value="F:kinase activity"/>
    <property type="evidence" value="ECO:0007669"/>
    <property type="project" value="UniProtKB-KW"/>
</dbReference>
<dbReference type="AlphaFoldDB" id="A0A0P6W183"/>
<accession>A0A0P6W183</accession>
<dbReference type="PANTHER" id="PTHR43155">
    <property type="entry name" value="CYCLIC DI-GMP PHOSPHODIESTERASE PA4108-RELATED"/>
    <property type="match status" value="1"/>
</dbReference>
<dbReference type="CDD" id="cd00077">
    <property type="entry name" value="HDc"/>
    <property type="match status" value="1"/>
</dbReference>
<evidence type="ECO:0000313" key="4">
    <source>
        <dbReference type="Proteomes" id="UP000050398"/>
    </source>
</evidence>
<dbReference type="PROSITE" id="PS51831">
    <property type="entry name" value="HD"/>
    <property type="match status" value="1"/>
</dbReference>
<gene>
    <name evidence="3" type="ORF">AM506_13675</name>
</gene>
<dbReference type="InterPro" id="IPR003607">
    <property type="entry name" value="HD/PDEase_dom"/>
</dbReference>
<protein>
    <submittedName>
        <fullName evidence="3">Histidine kinase</fullName>
    </submittedName>
</protein>
<dbReference type="NCBIfam" id="TIGR00277">
    <property type="entry name" value="HDIG"/>
    <property type="match status" value="1"/>
</dbReference>
<reference evidence="3 4" key="1">
    <citation type="submission" date="2015-08" db="EMBL/GenBank/DDBJ databases">
        <title>Draft Genome Sequence of Bacillus vietnamensis UCD-SED5.</title>
        <authorList>
            <person name="Lee R.D."/>
            <person name="Jospin G."/>
            <person name="Lang J.M."/>
            <person name="Coil D.A."/>
            <person name="Eisen J.A."/>
        </authorList>
    </citation>
    <scope>NUCLEOTIDE SEQUENCE [LARGE SCALE GENOMIC DNA]</scope>
    <source>
        <strain evidence="3 4">UCD-SED5</strain>
    </source>
</reference>
<dbReference type="RefSeq" id="WP_060673053.1">
    <property type="nucleotide sequence ID" value="NZ_JBCNGU010000025.1"/>
</dbReference>
<evidence type="ECO:0000313" key="3">
    <source>
        <dbReference type="EMBL" id="KPL58988.1"/>
    </source>
</evidence>
<evidence type="ECO:0000259" key="2">
    <source>
        <dbReference type="PROSITE" id="PS51832"/>
    </source>
</evidence>
<dbReference type="PROSITE" id="PS51832">
    <property type="entry name" value="HD_GYP"/>
    <property type="match status" value="1"/>
</dbReference>
<name>A0A0P6W183_9BACI</name>
<proteinExistence type="predicted"/>
<feature type="domain" description="HD-GYP" evidence="2">
    <location>
        <begin position="113"/>
        <end position="309"/>
    </location>
</feature>
<organism evidence="3 4">
    <name type="scientific">Rossellomorea vietnamensis</name>
    <dbReference type="NCBI Taxonomy" id="218284"/>
    <lineage>
        <taxon>Bacteria</taxon>
        <taxon>Bacillati</taxon>
        <taxon>Bacillota</taxon>
        <taxon>Bacilli</taxon>
        <taxon>Bacillales</taxon>
        <taxon>Bacillaceae</taxon>
        <taxon>Rossellomorea</taxon>
    </lineage>
</organism>
<keyword evidence="3" id="KW-0808">Transferase</keyword>